<reference evidence="1" key="1">
    <citation type="journal article" date="2023" name="G3 (Bethesda)">
        <title>A reference genome for the long-term kleptoplast-retaining sea slug Elysia crispata morphotype clarki.</title>
        <authorList>
            <person name="Eastman K.E."/>
            <person name="Pendleton A.L."/>
            <person name="Shaikh M.A."/>
            <person name="Suttiyut T."/>
            <person name="Ogas R."/>
            <person name="Tomko P."/>
            <person name="Gavelis G."/>
            <person name="Widhalm J.R."/>
            <person name="Wisecaver J.H."/>
        </authorList>
    </citation>
    <scope>NUCLEOTIDE SEQUENCE</scope>
    <source>
        <strain evidence="1">ECLA1</strain>
    </source>
</reference>
<accession>A0AAE0ZP98</accession>
<keyword evidence="2" id="KW-1185">Reference proteome</keyword>
<evidence type="ECO:0000313" key="1">
    <source>
        <dbReference type="EMBL" id="KAK3773090.1"/>
    </source>
</evidence>
<dbReference type="AlphaFoldDB" id="A0AAE0ZP98"/>
<organism evidence="1 2">
    <name type="scientific">Elysia crispata</name>
    <name type="common">lettuce slug</name>
    <dbReference type="NCBI Taxonomy" id="231223"/>
    <lineage>
        <taxon>Eukaryota</taxon>
        <taxon>Metazoa</taxon>
        <taxon>Spiralia</taxon>
        <taxon>Lophotrochozoa</taxon>
        <taxon>Mollusca</taxon>
        <taxon>Gastropoda</taxon>
        <taxon>Heterobranchia</taxon>
        <taxon>Euthyneura</taxon>
        <taxon>Panpulmonata</taxon>
        <taxon>Sacoglossa</taxon>
        <taxon>Placobranchoidea</taxon>
        <taxon>Plakobranchidae</taxon>
        <taxon>Elysia</taxon>
    </lineage>
</organism>
<dbReference type="Proteomes" id="UP001283361">
    <property type="component" value="Unassembled WGS sequence"/>
</dbReference>
<comment type="caution">
    <text evidence="1">The sequence shown here is derived from an EMBL/GenBank/DDBJ whole genome shotgun (WGS) entry which is preliminary data.</text>
</comment>
<proteinExistence type="predicted"/>
<protein>
    <submittedName>
        <fullName evidence="1">Uncharacterized protein</fullName>
    </submittedName>
</protein>
<gene>
    <name evidence="1" type="ORF">RRG08_016194</name>
</gene>
<sequence>MDKRLSQMDRPGLCTTARRSFSFQNANEFSSLLQSIAGYRIELGDKLYDLSHIMNATTYRAGYMIELGDKLYDLSHIMNAT</sequence>
<evidence type="ECO:0000313" key="2">
    <source>
        <dbReference type="Proteomes" id="UP001283361"/>
    </source>
</evidence>
<dbReference type="EMBL" id="JAWDGP010003560">
    <property type="protein sequence ID" value="KAK3773090.1"/>
    <property type="molecule type" value="Genomic_DNA"/>
</dbReference>
<name>A0AAE0ZP98_9GAST</name>